<sequence length="84" mass="10075">MGFFSRLNDFVVHGSFKKIDWPEHGQWKSKYLNPPNIQKTYIKTLQDMSNRGEELRLGSCVYRIEDFVSLEEIFELFNEWQKGK</sequence>
<evidence type="ECO:0000313" key="1">
    <source>
        <dbReference type="EMBL" id="KKM84107.1"/>
    </source>
</evidence>
<dbReference type="AlphaFoldDB" id="A0A0F9NS38"/>
<name>A0A0F9NS38_9ZZZZ</name>
<comment type="caution">
    <text evidence="1">The sequence shown here is derived from an EMBL/GenBank/DDBJ whole genome shotgun (WGS) entry which is preliminary data.</text>
</comment>
<organism evidence="1">
    <name type="scientific">marine sediment metagenome</name>
    <dbReference type="NCBI Taxonomy" id="412755"/>
    <lineage>
        <taxon>unclassified sequences</taxon>
        <taxon>metagenomes</taxon>
        <taxon>ecological metagenomes</taxon>
    </lineage>
</organism>
<proteinExistence type="predicted"/>
<dbReference type="EMBL" id="LAZR01007614">
    <property type="protein sequence ID" value="KKM84107.1"/>
    <property type="molecule type" value="Genomic_DNA"/>
</dbReference>
<reference evidence="1" key="1">
    <citation type="journal article" date="2015" name="Nature">
        <title>Complex archaea that bridge the gap between prokaryotes and eukaryotes.</title>
        <authorList>
            <person name="Spang A."/>
            <person name="Saw J.H."/>
            <person name="Jorgensen S.L."/>
            <person name="Zaremba-Niedzwiedzka K."/>
            <person name="Martijn J."/>
            <person name="Lind A.E."/>
            <person name="van Eijk R."/>
            <person name="Schleper C."/>
            <person name="Guy L."/>
            <person name="Ettema T.J."/>
        </authorList>
    </citation>
    <scope>NUCLEOTIDE SEQUENCE</scope>
</reference>
<protein>
    <submittedName>
        <fullName evidence="1">Uncharacterized protein</fullName>
    </submittedName>
</protein>
<accession>A0A0F9NS38</accession>
<gene>
    <name evidence="1" type="ORF">LCGC14_1302550</name>
</gene>